<evidence type="ECO:0000313" key="8">
    <source>
        <dbReference type="Ensembl" id="ENSEBUP00000007582.1"/>
    </source>
</evidence>
<dbReference type="InterPro" id="IPR015615">
    <property type="entry name" value="TGF-beta-rel"/>
</dbReference>
<evidence type="ECO:0000259" key="7">
    <source>
        <dbReference type="PROSITE" id="PS51362"/>
    </source>
</evidence>
<feature type="domain" description="TGF-beta family profile" evidence="7">
    <location>
        <begin position="165"/>
        <end position="276"/>
    </location>
</feature>
<evidence type="ECO:0000256" key="3">
    <source>
        <dbReference type="ARBA" id="ARBA00022525"/>
    </source>
</evidence>
<dbReference type="Ensembl" id="ENSEBUT00000008068.1">
    <property type="protein sequence ID" value="ENSEBUP00000007582.1"/>
    <property type="gene ID" value="ENSEBUG00000004950.1"/>
</dbReference>
<dbReference type="GO" id="GO:0005125">
    <property type="term" value="F:cytokine activity"/>
    <property type="evidence" value="ECO:0007669"/>
    <property type="project" value="TreeGrafter"/>
</dbReference>
<reference evidence="8" key="1">
    <citation type="submission" date="2025-08" db="UniProtKB">
        <authorList>
            <consortium name="Ensembl"/>
        </authorList>
    </citation>
    <scope>IDENTIFICATION</scope>
</reference>
<comment type="similarity">
    <text evidence="2 6">Belongs to the TGF-beta family.</text>
</comment>
<evidence type="ECO:0000313" key="9">
    <source>
        <dbReference type="Proteomes" id="UP000694388"/>
    </source>
</evidence>
<dbReference type="SUPFAM" id="SSF57501">
    <property type="entry name" value="Cystine-knot cytokines"/>
    <property type="match status" value="1"/>
</dbReference>
<sequence>MNPWCDGRCSLIMVAHAFPSSTADHDQLMSLKIKPKCCFFKINQDILSRFIVKADLWICLKPLRHDTDVTVGLTRLQHMEDGDLGRVHLRSINMHVTASDVTQWHSIDAKKLLQEELEHLQPKWGLEIHALDPEGQDVVITDQTQAGDERLKPFLDLEFAELKKQVKRSLSLDCTEASGEMQCCRYMLVVDLNAIGFDWVIAPKTYQAYYCTGLCNQMSLQRYPHTQLVSRVNANGWGPCCSPTKMSAISMIYFTNSQNIMSRKISDMVVDRCGCS</sequence>
<comment type="subcellular location">
    <subcellularLocation>
        <location evidence="1">Secreted</location>
    </subcellularLocation>
</comment>
<dbReference type="GO" id="GO:0005615">
    <property type="term" value="C:extracellular space"/>
    <property type="evidence" value="ECO:0007669"/>
    <property type="project" value="TreeGrafter"/>
</dbReference>
<dbReference type="PROSITE" id="PS51362">
    <property type="entry name" value="TGF_BETA_2"/>
    <property type="match status" value="1"/>
</dbReference>
<dbReference type="Pfam" id="PF00019">
    <property type="entry name" value="TGF_beta"/>
    <property type="match status" value="1"/>
</dbReference>
<dbReference type="OMA" id="FITISHQ"/>
<evidence type="ECO:0000256" key="6">
    <source>
        <dbReference type="RuleBase" id="RU000354"/>
    </source>
</evidence>
<dbReference type="InterPro" id="IPR029034">
    <property type="entry name" value="Cystine-knot_cytokine"/>
</dbReference>
<dbReference type="CDD" id="cd13751">
    <property type="entry name" value="TGF_beta_GDF8_like"/>
    <property type="match status" value="1"/>
</dbReference>
<dbReference type="Proteomes" id="UP000694388">
    <property type="component" value="Unplaced"/>
</dbReference>
<dbReference type="Gene3D" id="2.10.90.10">
    <property type="entry name" value="Cystine-knot cytokines"/>
    <property type="match status" value="1"/>
</dbReference>
<dbReference type="InterPro" id="IPR017948">
    <property type="entry name" value="TGFb_CS"/>
</dbReference>
<reference evidence="8" key="2">
    <citation type="submission" date="2025-09" db="UniProtKB">
        <authorList>
            <consortium name="Ensembl"/>
        </authorList>
    </citation>
    <scope>IDENTIFICATION</scope>
</reference>
<evidence type="ECO:0000256" key="1">
    <source>
        <dbReference type="ARBA" id="ARBA00004613"/>
    </source>
</evidence>
<keyword evidence="9" id="KW-1185">Reference proteome</keyword>
<dbReference type="PROSITE" id="PS00250">
    <property type="entry name" value="TGF_BETA_1"/>
    <property type="match status" value="1"/>
</dbReference>
<keyword evidence="5" id="KW-1015">Disulfide bond</keyword>
<evidence type="ECO:0000256" key="5">
    <source>
        <dbReference type="ARBA" id="ARBA00023157"/>
    </source>
</evidence>
<name>A0A8C4NKP9_EPTBU</name>
<evidence type="ECO:0000256" key="2">
    <source>
        <dbReference type="ARBA" id="ARBA00006656"/>
    </source>
</evidence>
<proteinExistence type="inferred from homology"/>
<dbReference type="SMART" id="SM00204">
    <property type="entry name" value="TGFB"/>
    <property type="match status" value="1"/>
</dbReference>
<dbReference type="GeneTree" id="ENSGT00940000165813"/>
<dbReference type="PANTHER" id="PTHR11848">
    <property type="entry name" value="TGF-BETA FAMILY"/>
    <property type="match status" value="1"/>
</dbReference>
<dbReference type="PANTHER" id="PTHR11848:SF262">
    <property type="entry name" value="LD29161P"/>
    <property type="match status" value="1"/>
</dbReference>
<dbReference type="AlphaFoldDB" id="A0A8C4NKP9"/>
<dbReference type="GO" id="GO:0008083">
    <property type="term" value="F:growth factor activity"/>
    <property type="evidence" value="ECO:0007669"/>
    <property type="project" value="UniProtKB-KW"/>
</dbReference>
<evidence type="ECO:0000256" key="4">
    <source>
        <dbReference type="ARBA" id="ARBA00023030"/>
    </source>
</evidence>
<accession>A0A8C4NKP9</accession>
<dbReference type="Gene3D" id="2.60.120.970">
    <property type="match status" value="1"/>
</dbReference>
<keyword evidence="3" id="KW-0964">Secreted</keyword>
<keyword evidence="4 6" id="KW-0339">Growth factor</keyword>
<dbReference type="InterPro" id="IPR001839">
    <property type="entry name" value="TGF-b_C"/>
</dbReference>
<organism evidence="8 9">
    <name type="scientific">Eptatretus burgeri</name>
    <name type="common">Inshore hagfish</name>
    <dbReference type="NCBI Taxonomy" id="7764"/>
    <lineage>
        <taxon>Eukaryota</taxon>
        <taxon>Metazoa</taxon>
        <taxon>Chordata</taxon>
        <taxon>Craniata</taxon>
        <taxon>Vertebrata</taxon>
        <taxon>Cyclostomata</taxon>
        <taxon>Myxini</taxon>
        <taxon>Myxiniformes</taxon>
        <taxon>Myxinidae</taxon>
        <taxon>Eptatretinae</taxon>
        <taxon>Eptatretus</taxon>
    </lineage>
</organism>
<protein>
    <submittedName>
        <fullName evidence="8">Myostatin b</fullName>
    </submittedName>
</protein>